<gene>
    <name evidence="1" type="ORF">SAMN05444370_103123</name>
</gene>
<accession>A0A1H3YKM6</accession>
<dbReference type="RefSeq" id="WP_175478779.1">
    <property type="nucleotide sequence ID" value="NZ_FNQM01000003.1"/>
</dbReference>
<dbReference type="STRING" id="89524.SAMN05444370_103123"/>
<keyword evidence="1" id="KW-0255">Endonuclease</keyword>
<keyword evidence="2" id="KW-1185">Reference proteome</keyword>
<sequence length="235" mass="25180">MLAPKRNENPLQYWISLFPTAPLFGVPWRFEAMMPGAQFFRPSDVVAQMTRASARESAETVERATEVAASQVREAAEVIEHVAQDVKQSARAGMHAATTTDARAIEPAIETAEQTAETFEAAAEATADAAETAFDATTDAVETAAEAAADAVETAAASVAPATLFASAPEEVDDLKQIKGVGPKLEAMLNDMGIYRLDQIAAMSPRNLAWVDENLTAFKGRPLRDDWVSQAKALL</sequence>
<keyword evidence="1" id="KW-0378">Hydrolase</keyword>
<reference evidence="1 2" key="1">
    <citation type="submission" date="2016-10" db="EMBL/GenBank/DDBJ databases">
        <authorList>
            <person name="de Groot N.N."/>
        </authorList>
    </citation>
    <scope>NUCLEOTIDE SEQUENCE [LARGE SCALE GENOMIC DNA]</scope>
    <source>
        <strain evidence="1 2">DSM 15345</strain>
    </source>
</reference>
<dbReference type="AlphaFoldDB" id="A0A1H3YKM6"/>
<dbReference type="Gene3D" id="1.10.150.20">
    <property type="entry name" value="5' to 3' exonuclease, C-terminal subdomain"/>
    <property type="match status" value="1"/>
</dbReference>
<dbReference type="GO" id="GO:0004519">
    <property type="term" value="F:endonuclease activity"/>
    <property type="evidence" value="ECO:0007669"/>
    <property type="project" value="UniProtKB-KW"/>
</dbReference>
<keyword evidence="1" id="KW-0540">Nuclease</keyword>
<name>A0A1H3YKM6_9RHOB</name>
<evidence type="ECO:0000313" key="2">
    <source>
        <dbReference type="Proteomes" id="UP000198703"/>
    </source>
</evidence>
<protein>
    <submittedName>
        <fullName evidence="1">Predicted 5' DNA nuclease, flap endonuclease-1-like, helix-3-turn-helix (H3TH) domain</fullName>
    </submittedName>
</protein>
<dbReference type="Proteomes" id="UP000198703">
    <property type="component" value="Unassembled WGS sequence"/>
</dbReference>
<dbReference type="EMBL" id="FNQM01000003">
    <property type="protein sequence ID" value="SEA11574.1"/>
    <property type="molecule type" value="Genomic_DNA"/>
</dbReference>
<evidence type="ECO:0000313" key="1">
    <source>
        <dbReference type="EMBL" id="SEA11574.1"/>
    </source>
</evidence>
<proteinExistence type="predicted"/>
<organism evidence="1 2">
    <name type="scientific">Rubrimonas cliftonensis</name>
    <dbReference type="NCBI Taxonomy" id="89524"/>
    <lineage>
        <taxon>Bacteria</taxon>
        <taxon>Pseudomonadati</taxon>
        <taxon>Pseudomonadota</taxon>
        <taxon>Alphaproteobacteria</taxon>
        <taxon>Rhodobacterales</taxon>
        <taxon>Paracoccaceae</taxon>
        <taxon>Rubrimonas</taxon>
    </lineage>
</organism>